<dbReference type="Gene3D" id="2.40.50.480">
    <property type="match status" value="1"/>
</dbReference>
<dbReference type="PANTHER" id="PTHR36433:SF2">
    <property type="entry name" value="YXEA FAMILY PROTEIN"/>
    <property type="match status" value="1"/>
</dbReference>
<sequence>MLDKGCDVQKNNWVGEKRERYSRSFRCLGIYEAEPDTEHKGKRYFYMLNGVDKSGNENTIKVGLSGKDGYQDCYLKVHVKGKYVYGFEEVQEKEVPKKAKEILKK</sequence>
<evidence type="ECO:0000313" key="1">
    <source>
        <dbReference type="EMBL" id="QDX93250.1"/>
    </source>
</evidence>
<protein>
    <submittedName>
        <fullName evidence="1">YxeA family protein</fullName>
    </submittedName>
</protein>
<dbReference type="EMBL" id="CP033464">
    <property type="protein sequence ID" value="QDX93250.1"/>
    <property type="molecule type" value="Genomic_DNA"/>
</dbReference>
<dbReference type="SUPFAM" id="SSF159121">
    <property type="entry name" value="BC4932-like"/>
    <property type="match status" value="1"/>
</dbReference>
<dbReference type="AlphaFoldDB" id="A0A518V8C6"/>
<dbReference type="Proteomes" id="UP000319432">
    <property type="component" value="Chromosome"/>
</dbReference>
<dbReference type="InterPro" id="IPR036166">
    <property type="entry name" value="YxeA-like_sf"/>
</dbReference>
<evidence type="ECO:0000313" key="2">
    <source>
        <dbReference type="Proteomes" id="UP000319432"/>
    </source>
</evidence>
<dbReference type="OrthoDB" id="2622687at2"/>
<dbReference type="NCBIfam" id="TIGR01655">
    <property type="entry name" value="yxeA_fam"/>
    <property type="match status" value="1"/>
</dbReference>
<gene>
    <name evidence="1" type="ORF">EEL30_13620</name>
</gene>
<proteinExistence type="predicted"/>
<dbReference type="Pfam" id="PF06486">
    <property type="entry name" value="DUF1093"/>
    <property type="match status" value="1"/>
</dbReference>
<dbReference type="InterPro" id="IPR006542">
    <property type="entry name" value="DUF1093"/>
</dbReference>
<dbReference type="PANTHER" id="PTHR36433">
    <property type="entry name" value="HYPOTHETICAL CYTOSOLIC PROTEIN"/>
    <property type="match status" value="1"/>
</dbReference>
<organism evidence="1 2">
    <name type="scientific">Brevibacillus laterosporus</name>
    <name type="common">Bacillus laterosporus</name>
    <dbReference type="NCBI Taxonomy" id="1465"/>
    <lineage>
        <taxon>Bacteria</taxon>
        <taxon>Bacillati</taxon>
        <taxon>Bacillota</taxon>
        <taxon>Bacilli</taxon>
        <taxon>Bacillales</taxon>
        <taxon>Paenibacillaceae</taxon>
        <taxon>Brevibacillus</taxon>
    </lineage>
</organism>
<name>A0A518V8C6_BRELA</name>
<reference evidence="1 2" key="1">
    <citation type="submission" date="2018-11" db="EMBL/GenBank/DDBJ databases">
        <title>Phylogenetic determinants of toxin gene distribution in genomes of Brevibacillus laterosporus.</title>
        <authorList>
            <person name="Glare T.R."/>
            <person name="Durrant A."/>
            <person name="Berry C."/>
            <person name="Palma L."/>
            <person name="Ormskirk M."/>
            <person name="Cox M.O."/>
        </authorList>
    </citation>
    <scope>NUCLEOTIDE SEQUENCE [LARGE SCALE GENOMIC DNA]</scope>
    <source>
        <strain evidence="1 2">1821L</strain>
    </source>
</reference>
<accession>A0A518V8C6</accession>
<keyword evidence="2" id="KW-1185">Reference proteome</keyword>